<evidence type="ECO:0000256" key="1">
    <source>
        <dbReference type="ARBA" id="ARBA00010641"/>
    </source>
</evidence>
<keyword evidence="5" id="KW-0804">Transcription</keyword>
<evidence type="ECO:0000259" key="7">
    <source>
        <dbReference type="Pfam" id="PF08281"/>
    </source>
</evidence>
<comment type="caution">
    <text evidence="8">The sequence shown here is derived from an EMBL/GenBank/DDBJ whole genome shotgun (WGS) entry which is preliminary data.</text>
</comment>
<dbReference type="PANTHER" id="PTHR43133:SF8">
    <property type="entry name" value="RNA POLYMERASE SIGMA FACTOR HI_1459-RELATED"/>
    <property type="match status" value="1"/>
</dbReference>
<dbReference type="Pfam" id="PF08281">
    <property type="entry name" value="Sigma70_r4_2"/>
    <property type="match status" value="1"/>
</dbReference>
<dbReference type="OrthoDB" id="3608473at2"/>
<sequence length="204" mass="22485">MEGRQLVHDERSRPPPGPAQGSPSAVQPQVPRWFSDLYPSEFRALVKVALVKGATLDEAQDAAQATLTELLTHVMAGRLIAHPRAWARKALWSNFIGPRERDRRHLRRMIEGGCAVAEAETHDALSVWEDEQAIEPLLALLTPAQREVMDCVLDGLGTAEIGELLGKKPATIRKNLQLARDKLKPLLNHEPASPPPDPGEEDTL</sequence>
<name>A0A4R5BSX6_9ACTN</name>
<evidence type="ECO:0000256" key="2">
    <source>
        <dbReference type="ARBA" id="ARBA00023015"/>
    </source>
</evidence>
<dbReference type="InterPro" id="IPR013324">
    <property type="entry name" value="RNA_pol_sigma_r3/r4-like"/>
</dbReference>
<feature type="region of interest" description="Disordered" evidence="6">
    <location>
        <begin position="183"/>
        <end position="204"/>
    </location>
</feature>
<gene>
    <name evidence="8" type="ORF">E1298_14895</name>
</gene>
<dbReference type="Gene3D" id="1.10.10.10">
    <property type="entry name" value="Winged helix-like DNA-binding domain superfamily/Winged helix DNA-binding domain"/>
    <property type="match status" value="1"/>
</dbReference>
<dbReference type="GO" id="GO:0006352">
    <property type="term" value="P:DNA-templated transcription initiation"/>
    <property type="evidence" value="ECO:0007669"/>
    <property type="project" value="InterPro"/>
</dbReference>
<dbReference type="GO" id="GO:0016987">
    <property type="term" value="F:sigma factor activity"/>
    <property type="evidence" value="ECO:0007669"/>
    <property type="project" value="UniProtKB-KW"/>
</dbReference>
<dbReference type="Proteomes" id="UP000294513">
    <property type="component" value="Unassembled WGS sequence"/>
</dbReference>
<evidence type="ECO:0000313" key="9">
    <source>
        <dbReference type="Proteomes" id="UP000294513"/>
    </source>
</evidence>
<evidence type="ECO:0000256" key="4">
    <source>
        <dbReference type="ARBA" id="ARBA00023125"/>
    </source>
</evidence>
<evidence type="ECO:0000256" key="6">
    <source>
        <dbReference type="SAM" id="MobiDB-lite"/>
    </source>
</evidence>
<keyword evidence="9" id="KW-1185">Reference proteome</keyword>
<dbReference type="SUPFAM" id="SSF88659">
    <property type="entry name" value="Sigma3 and sigma4 domains of RNA polymerase sigma factors"/>
    <property type="match status" value="1"/>
</dbReference>
<comment type="similarity">
    <text evidence="1">Belongs to the sigma-70 factor family. ECF subfamily.</text>
</comment>
<dbReference type="InterPro" id="IPR013325">
    <property type="entry name" value="RNA_pol_sigma_r2"/>
</dbReference>
<feature type="region of interest" description="Disordered" evidence="6">
    <location>
        <begin position="1"/>
        <end position="28"/>
    </location>
</feature>
<keyword evidence="3" id="KW-0731">Sigma factor</keyword>
<dbReference type="InterPro" id="IPR039425">
    <property type="entry name" value="RNA_pol_sigma-70-like"/>
</dbReference>
<reference evidence="8 9" key="1">
    <citation type="submission" date="2019-03" db="EMBL/GenBank/DDBJ databases">
        <title>Draft genome sequences of novel Actinobacteria.</title>
        <authorList>
            <person name="Sahin N."/>
            <person name="Ay H."/>
            <person name="Saygin H."/>
        </authorList>
    </citation>
    <scope>NUCLEOTIDE SEQUENCE [LARGE SCALE GENOMIC DNA]</scope>
    <source>
        <strain evidence="8 9">H3C3</strain>
    </source>
</reference>
<proteinExistence type="inferred from homology"/>
<feature type="compositionally biased region" description="Basic and acidic residues" evidence="6">
    <location>
        <begin position="1"/>
        <end position="13"/>
    </location>
</feature>
<dbReference type="AlphaFoldDB" id="A0A4R5BSX6"/>
<accession>A0A4R5BSX6</accession>
<dbReference type="SUPFAM" id="SSF88946">
    <property type="entry name" value="Sigma2 domain of RNA polymerase sigma factors"/>
    <property type="match status" value="1"/>
</dbReference>
<feature type="domain" description="RNA polymerase sigma factor 70 region 4 type 2" evidence="7">
    <location>
        <begin position="133"/>
        <end position="183"/>
    </location>
</feature>
<dbReference type="InterPro" id="IPR036388">
    <property type="entry name" value="WH-like_DNA-bd_sf"/>
</dbReference>
<evidence type="ECO:0000313" key="8">
    <source>
        <dbReference type="EMBL" id="TDD88716.1"/>
    </source>
</evidence>
<protein>
    <submittedName>
        <fullName evidence="8">RNA polymerase sigma factor</fullName>
    </submittedName>
</protein>
<organism evidence="8 9">
    <name type="scientific">Actinomadura rubrisoli</name>
    <dbReference type="NCBI Taxonomy" id="2530368"/>
    <lineage>
        <taxon>Bacteria</taxon>
        <taxon>Bacillati</taxon>
        <taxon>Actinomycetota</taxon>
        <taxon>Actinomycetes</taxon>
        <taxon>Streptosporangiales</taxon>
        <taxon>Thermomonosporaceae</taxon>
        <taxon>Actinomadura</taxon>
    </lineage>
</organism>
<keyword evidence="4" id="KW-0238">DNA-binding</keyword>
<dbReference type="PANTHER" id="PTHR43133">
    <property type="entry name" value="RNA POLYMERASE ECF-TYPE SIGMA FACTO"/>
    <property type="match status" value="1"/>
</dbReference>
<dbReference type="EMBL" id="SMKU01000063">
    <property type="protein sequence ID" value="TDD88716.1"/>
    <property type="molecule type" value="Genomic_DNA"/>
</dbReference>
<evidence type="ECO:0000256" key="5">
    <source>
        <dbReference type="ARBA" id="ARBA00023163"/>
    </source>
</evidence>
<dbReference type="GO" id="GO:0003677">
    <property type="term" value="F:DNA binding"/>
    <property type="evidence" value="ECO:0007669"/>
    <property type="project" value="UniProtKB-KW"/>
</dbReference>
<keyword evidence="2" id="KW-0805">Transcription regulation</keyword>
<dbReference type="InterPro" id="IPR013249">
    <property type="entry name" value="RNA_pol_sigma70_r4_t2"/>
</dbReference>
<evidence type="ECO:0000256" key="3">
    <source>
        <dbReference type="ARBA" id="ARBA00023082"/>
    </source>
</evidence>